<dbReference type="EMBL" id="CAJNJA010000001">
    <property type="protein sequence ID" value="CAE7148580.1"/>
    <property type="molecule type" value="Genomic_DNA"/>
</dbReference>
<dbReference type="SUPFAM" id="SSF54637">
    <property type="entry name" value="Thioesterase/thiol ester dehydrase-isomerase"/>
    <property type="match status" value="1"/>
</dbReference>
<dbReference type="Pfam" id="PF01575">
    <property type="entry name" value="MaoC_dehydratas"/>
    <property type="match status" value="1"/>
</dbReference>
<keyword evidence="3" id="KW-1185">Reference proteome</keyword>
<accession>A0A812IKC8</accession>
<feature type="domain" description="MaoC-like" evidence="1">
    <location>
        <begin position="10"/>
        <end position="115"/>
    </location>
</feature>
<evidence type="ECO:0000313" key="2">
    <source>
        <dbReference type="EMBL" id="CAE7148580.1"/>
    </source>
</evidence>
<evidence type="ECO:0000313" key="3">
    <source>
        <dbReference type="Proteomes" id="UP000601435"/>
    </source>
</evidence>
<dbReference type="PANTHER" id="PTHR42993:SF1">
    <property type="entry name" value="MAOC-LIKE DEHYDRATASE DOMAIN-CONTAINING PROTEIN"/>
    <property type="match status" value="1"/>
</dbReference>
<dbReference type="CDD" id="cd03450">
    <property type="entry name" value="NodN"/>
    <property type="match status" value="1"/>
</dbReference>
<reference evidence="2" key="1">
    <citation type="submission" date="2021-02" db="EMBL/GenBank/DDBJ databases">
        <authorList>
            <person name="Dougan E. K."/>
            <person name="Rhodes N."/>
            <person name="Thang M."/>
            <person name="Chan C."/>
        </authorList>
    </citation>
    <scope>NUCLEOTIDE SEQUENCE</scope>
</reference>
<dbReference type="InterPro" id="IPR010221">
    <property type="entry name" value="VCBS_dom"/>
</dbReference>
<dbReference type="OrthoDB" id="14712at2759"/>
<dbReference type="PANTHER" id="PTHR42993">
    <property type="entry name" value="MAOC-LIKE DEHYDRATASE DOMAIN-CONTAINING PROTEIN"/>
    <property type="match status" value="1"/>
</dbReference>
<sequence length="148" mass="16444">MTLDEIRAYTGKEIGVSEWFTLDQDKINGFADLTEDHMFLHVNPEAAKATPFGGTIAHGLLTLSMMPVMAYQAVPGVEGTKMGVNYGYDKVRFMAPVKSGKRIRDHFTVKSVDDKGDGRFALNQDVTIEIEGEDKPALAAEWITMVWM</sequence>
<proteinExistence type="predicted"/>
<comment type="caution">
    <text evidence="2">The sequence shown here is derived from an EMBL/GenBank/DDBJ whole genome shotgun (WGS) entry which is preliminary data.</text>
</comment>
<dbReference type="NCBIfam" id="TIGR01965">
    <property type="entry name" value="VCBS_repeat"/>
    <property type="match status" value="1"/>
</dbReference>
<evidence type="ECO:0000259" key="1">
    <source>
        <dbReference type="Pfam" id="PF01575"/>
    </source>
</evidence>
<dbReference type="Proteomes" id="UP000601435">
    <property type="component" value="Unassembled WGS sequence"/>
</dbReference>
<name>A0A812IKC8_9DINO</name>
<protein>
    <submittedName>
        <fullName evidence="2">NodN protein</fullName>
    </submittedName>
</protein>
<organism evidence="2 3">
    <name type="scientific">Symbiodinium necroappetens</name>
    <dbReference type="NCBI Taxonomy" id="1628268"/>
    <lineage>
        <taxon>Eukaryota</taxon>
        <taxon>Sar</taxon>
        <taxon>Alveolata</taxon>
        <taxon>Dinophyceae</taxon>
        <taxon>Suessiales</taxon>
        <taxon>Symbiodiniaceae</taxon>
        <taxon>Symbiodinium</taxon>
    </lineage>
</organism>
<dbReference type="InterPro" id="IPR029069">
    <property type="entry name" value="HotDog_dom_sf"/>
</dbReference>
<dbReference type="Gene3D" id="3.10.129.10">
    <property type="entry name" value="Hotdog Thioesterase"/>
    <property type="match status" value="1"/>
</dbReference>
<gene>
    <name evidence="2" type="primary">nodN</name>
    <name evidence="2" type="ORF">SNEC2469_LOCUS2</name>
</gene>
<dbReference type="InterPro" id="IPR039375">
    <property type="entry name" value="NodN-like"/>
</dbReference>
<dbReference type="AlphaFoldDB" id="A0A812IKC8"/>
<dbReference type="InterPro" id="IPR002539">
    <property type="entry name" value="MaoC-like_dom"/>
</dbReference>